<evidence type="ECO:0000256" key="1">
    <source>
        <dbReference type="SAM" id="MobiDB-lite"/>
    </source>
</evidence>
<protein>
    <submittedName>
        <fullName evidence="2">Uncharacterized protein</fullName>
    </submittedName>
</protein>
<name>A0ABN3JGJ2_9ACTN</name>
<reference evidence="2 3" key="1">
    <citation type="journal article" date="2019" name="Int. J. Syst. Evol. Microbiol.">
        <title>The Global Catalogue of Microorganisms (GCM) 10K type strain sequencing project: providing services to taxonomists for standard genome sequencing and annotation.</title>
        <authorList>
            <consortium name="The Broad Institute Genomics Platform"/>
            <consortium name="The Broad Institute Genome Sequencing Center for Infectious Disease"/>
            <person name="Wu L."/>
            <person name="Ma J."/>
        </authorList>
    </citation>
    <scope>NUCLEOTIDE SEQUENCE [LARGE SCALE GENOMIC DNA]</scope>
    <source>
        <strain evidence="2 3">JCM 4358</strain>
    </source>
</reference>
<dbReference type="Proteomes" id="UP001499986">
    <property type="component" value="Unassembled WGS sequence"/>
</dbReference>
<feature type="compositionally biased region" description="Pro residues" evidence="1">
    <location>
        <begin position="1"/>
        <end position="15"/>
    </location>
</feature>
<comment type="caution">
    <text evidence="2">The sequence shown here is derived from an EMBL/GenBank/DDBJ whole genome shotgun (WGS) entry which is preliminary data.</text>
</comment>
<gene>
    <name evidence="2" type="ORF">GCM10010255_82990</name>
</gene>
<sequence length="64" mass="6752">MNAHPTPYPRPPGMPPLQTRPVRRDEHEAAGGDPRTGVGAAKSPCATMTGPARQMCYSSYGVAT</sequence>
<dbReference type="EMBL" id="BAAASE010000019">
    <property type="protein sequence ID" value="GAA2427751.1"/>
    <property type="molecule type" value="Genomic_DNA"/>
</dbReference>
<accession>A0ABN3JGJ2</accession>
<feature type="region of interest" description="Disordered" evidence="1">
    <location>
        <begin position="1"/>
        <end position="49"/>
    </location>
</feature>
<evidence type="ECO:0000313" key="2">
    <source>
        <dbReference type="EMBL" id="GAA2427751.1"/>
    </source>
</evidence>
<keyword evidence="3" id="KW-1185">Reference proteome</keyword>
<organism evidence="2 3">
    <name type="scientific">Streptomyces coeruleofuscus</name>
    <dbReference type="NCBI Taxonomy" id="66879"/>
    <lineage>
        <taxon>Bacteria</taxon>
        <taxon>Bacillati</taxon>
        <taxon>Actinomycetota</taxon>
        <taxon>Actinomycetes</taxon>
        <taxon>Kitasatosporales</taxon>
        <taxon>Streptomycetaceae</taxon>
        <taxon>Streptomyces</taxon>
    </lineage>
</organism>
<evidence type="ECO:0000313" key="3">
    <source>
        <dbReference type="Proteomes" id="UP001499986"/>
    </source>
</evidence>
<proteinExistence type="predicted"/>